<evidence type="ECO:0000313" key="6">
    <source>
        <dbReference type="EMBL" id="GFY04716.1"/>
    </source>
</evidence>
<sequence length="273" mass="31085">MILCFQQAYVYRNNIYYLNSYGSGAKPTALTQSGEEGVIFNGIPDWIYEAEILRSSNALWWGLDGTKLAYAVFNDTQVDIMTYPWYGSYEDSTNVYPQTIKLRYPKPGRPNPKASLWVADFTQPFPVTEEVMPPNDIKDQEYYLTAVKWIDDKQLLAIWLRRVQNSSIVSICQSGDSGWMCRKMATPPISTSTILPWDWRGGKYSPVPCTRDSAHKTFEPTNLTSTYSLCTRRVFGGIGHRTQVFRSGVRCSNHQPTHGPSNMTATRNEETQD</sequence>
<dbReference type="InterPro" id="IPR050278">
    <property type="entry name" value="Serine_Prot_S9B/DPPIV"/>
</dbReference>
<evidence type="ECO:0000256" key="1">
    <source>
        <dbReference type="ARBA" id="ARBA00022438"/>
    </source>
</evidence>
<dbReference type="EMBL" id="BMAU01021245">
    <property type="protein sequence ID" value="GFY04716.1"/>
    <property type="molecule type" value="Genomic_DNA"/>
</dbReference>
<dbReference type="GO" id="GO:0008236">
    <property type="term" value="F:serine-type peptidase activity"/>
    <property type="evidence" value="ECO:0007669"/>
    <property type="project" value="UniProtKB-KW"/>
</dbReference>
<dbReference type="SUPFAM" id="SSF82171">
    <property type="entry name" value="DPP6 N-terminal domain-like"/>
    <property type="match status" value="1"/>
</dbReference>
<dbReference type="Gene3D" id="2.140.10.30">
    <property type="entry name" value="Dipeptidylpeptidase IV, N-terminal domain"/>
    <property type="match status" value="1"/>
</dbReference>
<feature type="region of interest" description="Disordered" evidence="4">
    <location>
        <begin position="250"/>
        <end position="273"/>
    </location>
</feature>
<dbReference type="InterPro" id="IPR002469">
    <property type="entry name" value="Peptidase_S9B_N"/>
</dbReference>
<dbReference type="GO" id="GO:0005886">
    <property type="term" value="C:plasma membrane"/>
    <property type="evidence" value="ECO:0007669"/>
    <property type="project" value="TreeGrafter"/>
</dbReference>
<organism evidence="6 7">
    <name type="scientific">Trichonephila clavipes</name>
    <name type="common">Golden silk orbweaver</name>
    <name type="synonym">Nephila clavipes</name>
    <dbReference type="NCBI Taxonomy" id="2585209"/>
    <lineage>
        <taxon>Eukaryota</taxon>
        <taxon>Metazoa</taxon>
        <taxon>Ecdysozoa</taxon>
        <taxon>Arthropoda</taxon>
        <taxon>Chelicerata</taxon>
        <taxon>Arachnida</taxon>
        <taxon>Araneae</taxon>
        <taxon>Araneomorphae</taxon>
        <taxon>Entelegynae</taxon>
        <taxon>Araneoidea</taxon>
        <taxon>Nephilidae</taxon>
        <taxon>Trichonephila</taxon>
    </lineage>
</organism>
<evidence type="ECO:0000313" key="7">
    <source>
        <dbReference type="Proteomes" id="UP000887159"/>
    </source>
</evidence>
<dbReference type="Pfam" id="PF00930">
    <property type="entry name" value="DPPIV_N"/>
    <property type="match status" value="1"/>
</dbReference>
<keyword evidence="1 6" id="KW-0031">Aminopeptidase</keyword>
<reference evidence="6" key="1">
    <citation type="submission" date="2020-08" db="EMBL/GenBank/DDBJ databases">
        <title>Multicomponent nature underlies the extraordinary mechanical properties of spider dragline silk.</title>
        <authorList>
            <person name="Kono N."/>
            <person name="Nakamura H."/>
            <person name="Mori M."/>
            <person name="Yoshida Y."/>
            <person name="Ohtoshi R."/>
            <person name="Malay A.D."/>
            <person name="Moran D.A.P."/>
            <person name="Tomita M."/>
            <person name="Numata K."/>
            <person name="Arakawa K."/>
        </authorList>
    </citation>
    <scope>NUCLEOTIDE SEQUENCE</scope>
</reference>
<keyword evidence="2" id="KW-0720">Serine protease</keyword>
<keyword evidence="3" id="KW-0325">Glycoprotein</keyword>
<feature type="domain" description="Dipeptidylpeptidase IV N-terminal" evidence="5">
    <location>
        <begin position="8"/>
        <end position="185"/>
    </location>
</feature>
<keyword evidence="1 6" id="KW-0645">Protease</keyword>
<protein>
    <submittedName>
        <fullName evidence="6">Dipeptidyl aminopeptidase-like protein 6</fullName>
    </submittedName>
</protein>
<comment type="caution">
    <text evidence="6">The sequence shown here is derived from an EMBL/GenBank/DDBJ whole genome shotgun (WGS) entry which is preliminary data.</text>
</comment>
<evidence type="ECO:0000256" key="3">
    <source>
        <dbReference type="ARBA" id="ARBA00023180"/>
    </source>
</evidence>
<gene>
    <name evidence="6" type="primary">Dpp6</name>
    <name evidence="6" type="ORF">TNCV_419711</name>
</gene>
<dbReference type="AlphaFoldDB" id="A0A8X6SA41"/>
<keyword evidence="7" id="KW-1185">Reference proteome</keyword>
<proteinExistence type="predicted"/>
<evidence type="ECO:0000256" key="4">
    <source>
        <dbReference type="SAM" id="MobiDB-lite"/>
    </source>
</evidence>
<keyword evidence="1 6" id="KW-0378">Hydrolase</keyword>
<dbReference type="GO" id="GO:0008239">
    <property type="term" value="F:dipeptidyl-peptidase activity"/>
    <property type="evidence" value="ECO:0007669"/>
    <property type="project" value="TreeGrafter"/>
</dbReference>
<evidence type="ECO:0000259" key="5">
    <source>
        <dbReference type="Pfam" id="PF00930"/>
    </source>
</evidence>
<evidence type="ECO:0000256" key="2">
    <source>
        <dbReference type="ARBA" id="ARBA00022825"/>
    </source>
</evidence>
<accession>A0A8X6SA41</accession>
<dbReference type="PANTHER" id="PTHR11731">
    <property type="entry name" value="PROTEASE FAMILY S9B,C DIPEPTIDYL-PEPTIDASE IV-RELATED"/>
    <property type="match status" value="1"/>
</dbReference>
<dbReference type="GO" id="GO:0006508">
    <property type="term" value="P:proteolysis"/>
    <property type="evidence" value="ECO:0007669"/>
    <property type="project" value="InterPro"/>
</dbReference>
<dbReference type="GO" id="GO:0004177">
    <property type="term" value="F:aminopeptidase activity"/>
    <property type="evidence" value="ECO:0007669"/>
    <property type="project" value="UniProtKB-KW"/>
</dbReference>
<feature type="compositionally biased region" description="Polar residues" evidence="4">
    <location>
        <begin position="250"/>
        <end position="266"/>
    </location>
</feature>
<dbReference type="Proteomes" id="UP000887159">
    <property type="component" value="Unassembled WGS sequence"/>
</dbReference>
<name>A0A8X6SA41_TRICX</name>
<dbReference type="PANTHER" id="PTHR11731:SF200">
    <property type="entry name" value="DIPEPTIDYL PEPTIDASE 10, ISOFORM B"/>
    <property type="match status" value="1"/>
</dbReference>